<dbReference type="STRING" id="519424.AZF04_09695"/>
<name>A0A162D5C5_9BACI</name>
<gene>
    <name evidence="1" type="ORF">AZF04_09695</name>
</gene>
<proteinExistence type="predicted"/>
<dbReference type="Pfam" id="PF18907">
    <property type="entry name" value="DUF5662"/>
    <property type="match status" value="1"/>
</dbReference>
<dbReference type="EMBL" id="LTAO01000034">
    <property type="protein sequence ID" value="KYG28166.1"/>
    <property type="molecule type" value="Genomic_DNA"/>
</dbReference>
<evidence type="ECO:0000313" key="2">
    <source>
        <dbReference type="Proteomes" id="UP000075806"/>
    </source>
</evidence>
<dbReference type="AlphaFoldDB" id="A0A162D5C5"/>
<dbReference type="Proteomes" id="UP000075806">
    <property type="component" value="Unassembled WGS sequence"/>
</dbReference>
<comment type="caution">
    <text evidence="1">The sequence shown here is derived from an EMBL/GenBank/DDBJ whole genome shotgun (WGS) entry which is preliminary data.</text>
</comment>
<dbReference type="RefSeq" id="WP_061949590.1">
    <property type="nucleotide sequence ID" value="NZ_LTAO01000034.1"/>
</dbReference>
<keyword evidence="2" id="KW-1185">Reference proteome</keyword>
<organism evidence="1 2">
    <name type="scientific">Alkalihalobacillus trypoxylicola</name>
    <dbReference type="NCBI Taxonomy" id="519424"/>
    <lineage>
        <taxon>Bacteria</taxon>
        <taxon>Bacillati</taxon>
        <taxon>Bacillota</taxon>
        <taxon>Bacilli</taxon>
        <taxon>Bacillales</taxon>
        <taxon>Bacillaceae</taxon>
        <taxon>Alkalihalobacillus</taxon>
    </lineage>
</organism>
<dbReference type="OrthoDB" id="8449062at2"/>
<sequence>MTYKKEDCIKDTKEHIGQVRGFMLMFAQELIQRAIVHDQSKLESPELEIFTEYTPKLKHSTYGSEEYKKFLNEMQVALKHHYANNSHHPEHYENGIKGMDLVDIVEMICDWKAATMRHDDGDIKKSIKINKDRFNYSNDLAHIFNNTVKLFEGSFQ</sequence>
<accession>A0A162D5C5</accession>
<evidence type="ECO:0000313" key="1">
    <source>
        <dbReference type="EMBL" id="KYG28166.1"/>
    </source>
</evidence>
<protein>
    <submittedName>
        <fullName evidence="1">Uncharacterized protein</fullName>
    </submittedName>
</protein>
<reference evidence="1" key="1">
    <citation type="submission" date="2016-02" db="EMBL/GenBank/DDBJ databases">
        <title>Genome sequence of Bacillus trypoxylicola KCTC 13244(T).</title>
        <authorList>
            <person name="Jeong H."/>
            <person name="Park S.-H."/>
            <person name="Choi S.-K."/>
        </authorList>
    </citation>
    <scope>NUCLEOTIDE SEQUENCE [LARGE SCALE GENOMIC DNA]</scope>
    <source>
        <strain evidence="1">KCTC 13244</strain>
    </source>
</reference>
<dbReference type="InterPro" id="IPR043721">
    <property type="entry name" value="DUF5662"/>
</dbReference>